<gene>
    <name evidence="1" type="ORF">CEXT_702841</name>
</gene>
<dbReference type="Proteomes" id="UP001054945">
    <property type="component" value="Unassembled WGS sequence"/>
</dbReference>
<proteinExistence type="predicted"/>
<evidence type="ECO:0000313" key="2">
    <source>
        <dbReference type="Proteomes" id="UP001054945"/>
    </source>
</evidence>
<organism evidence="1 2">
    <name type="scientific">Caerostris extrusa</name>
    <name type="common">Bark spider</name>
    <name type="synonym">Caerostris bankana</name>
    <dbReference type="NCBI Taxonomy" id="172846"/>
    <lineage>
        <taxon>Eukaryota</taxon>
        <taxon>Metazoa</taxon>
        <taxon>Ecdysozoa</taxon>
        <taxon>Arthropoda</taxon>
        <taxon>Chelicerata</taxon>
        <taxon>Arachnida</taxon>
        <taxon>Araneae</taxon>
        <taxon>Araneomorphae</taxon>
        <taxon>Entelegynae</taxon>
        <taxon>Araneoidea</taxon>
        <taxon>Araneidae</taxon>
        <taxon>Caerostris</taxon>
    </lineage>
</organism>
<accession>A0AAV4N6K7</accession>
<name>A0AAV4N6K7_CAEEX</name>
<comment type="caution">
    <text evidence="1">The sequence shown here is derived from an EMBL/GenBank/DDBJ whole genome shotgun (WGS) entry which is preliminary data.</text>
</comment>
<dbReference type="EMBL" id="BPLR01020571">
    <property type="protein sequence ID" value="GIX80131.1"/>
    <property type="molecule type" value="Genomic_DNA"/>
</dbReference>
<sequence length="168" mass="18860">MDRTAMEQTKQKIKVSDHYLFDCPLTDSHHIAKPEFENYSQWAQKAATSAISTPAIDWFQTKDPAVQSRTRLLVVALLFSVGVYQNTKTLLRAVRPVARLRRTSVGLNECTLSEVCIKTLLRAVRPVARLRRTSVGLSSVPDSRSGKTCLGELRSTQYLGDPPERVPF</sequence>
<protein>
    <submittedName>
        <fullName evidence="1">Uncharacterized protein</fullName>
    </submittedName>
</protein>
<keyword evidence="2" id="KW-1185">Reference proteome</keyword>
<evidence type="ECO:0000313" key="1">
    <source>
        <dbReference type="EMBL" id="GIX80131.1"/>
    </source>
</evidence>
<reference evidence="1 2" key="1">
    <citation type="submission" date="2021-06" db="EMBL/GenBank/DDBJ databases">
        <title>Caerostris extrusa draft genome.</title>
        <authorList>
            <person name="Kono N."/>
            <person name="Arakawa K."/>
        </authorList>
    </citation>
    <scope>NUCLEOTIDE SEQUENCE [LARGE SCALE GENOMIC DNA]</scope>
</reference>
<dbReference type="AlphaFoldDB" id="A0AAV4N6K7"/>